<evidence type="ECO:0000313" key="1">
    <source>
        <dbReference type="EMBL" id="KYG67529.1"/>
    </source>
</evidence>
<evidence type="ECO:0000313" key="2">
    <source>
        <dbReference type="Proteomes" id="UP000075320"/>
    </source>
</evidence>
<gene>
    <name evidence="1" type="ORF">AZI86_08585</name>
</gene>
<dbReference type="EMBL" id="LUKE01000001">
    <property type="protein sequence ID" value="KYG67529.1"/>
    <property type="molecule type" value="Genomic_DNA"/>
</dbReference>
<accession>A0A150WTB4</accession>
<keyword evidence="2" id="KW-1185">Reference proteome</keyword>
<reference evidence="1 2" key="1">
    <citation type="submission" date="2016-03" db="EMBL/GenBank/DDBJ databases">
        <authorList>
            <person name="Ploux O."/>
        </authorList>
    </citation>
    <scope>NUCLEOTIDE SEQUENCE [LARGE SCALE GENOMIC DNA]</scope>
    <source>
        <strain evidence="1 2">R0</strain>
    </source>
</reference>
<dbReference type="OrthoDB" id="5287399at2"/>
<dbReference type="AlphaFoldDB" id="A0A150WTB4"/>
<protein>
    <submittedName>
        <fullName evidence="1">Uncharacterized protein</fullName>
    </submittedName>
</protein>
<comment type="caution">
    <text evidence="1">The sequence shown here is derived from an EMBL/GenBank/DDBJ whole genome shotgun (WGS) entry which is preliminary data.</text>
</comment>
<organism evidence="1 2">
    <name type="scientific">Bdellovibrio bacteriovorus</name>
    <dbReference type="NCBI Taxonomy" id="959"/>
    <lineage>
        <taxon>Bacteria</taxon>
        <taxon>Pseudomonadati</taxon>
        <taxon>Bdellovibrionota</taxon>
        <taxon>Bdellovibrionia</taxon>
        <taxon>Bdellovibrionales</taxon>
        <taxon>Pseudobdellovibrionaceae</taxon>
        <taxon>Bdellovibrio</taxon>
    </lineage>
</organism>
<name>A0A150WTB4_BDEBC</name>
<proteinExistence type="predicted"/>
<sequence>MNVAKVSADYQCPVFENRPHAELISAIDLMIKEVTVVPECSGAPSAKTIEENGKTLKESLAAIQAVMQSQDAATVNPAQIEQTMTSALGAISNLGSVINNNEFLNSKCGRQSMSTGKVLLAVNDIINGFSPYALFAVSMNAALAPALPFVIGGVVASAGISAVAKMIDSKTLEMDIPEHRKAVLQNTCQYTKIAAKVRFMQLAQSGRIKTITQELEKRIDLYKQDFGAPSNELRSLLNYRDSKSKYNLAIENQYKADRNDLSSVETQMGKDSDDLMVCTLATELATWAKDGKTFPTSAFANLEAAASQSERAVKLQSASLKALNLTSMKRITDASAKAYEDEASLKTCAQAGRSWIAGVRQAITMTYELTNKSRNELETELSSRPEYTRWKAQFNRIQTERVTISRVEKAMEELAKDTSVIDRSELDQRMRILKSGLFGSRSAWGFGKPPVLAWINHTKKIHDQAVAALSTGMATLRDSAYTLTAMGRGGAVNFGTDGKMRIDYNIQYDSYTASQNLATFNKSQLPVGSRENEIACQQLESAWLDWSASLDHLGAIQLFCNMIDPVLDPKMDSSVLEACRGNVELNGTVVSKSLVDGAVSKLVTKGFQKDAKLLNEKMEELECPLPPVSVMNE</sequence>
<dbReference type="Proteomes" id="UP000075320">
    <property type="component" value="Unassembled WGS sequence"/>
</dbReference>